<dbReference type="PROSITE" id="PS51278">
    <property type="entry name" value="GATASE_TYPE_2"/>
    <property type="match status" value="1"/>
</dbReference>
<dbReference type="GO" id="GO:0005829">
    <property type="term" value="C:cytosol"/>
    <property type="evidence" value="ECO:0007669"/>
    <property type="project" value="TreeGrafter"/>
</dbReference>
<dbReference type="InterPro" id="IPR029055">
    <property type="entry name" value="Ntn_hydrolases_N"/>
</dbReference>
<evidence type="ECO:0000256" key="8">
    <source>
        <dbReference type="ARBA" id="ARBA00048741"/>
    </source>
</evidence>
<dbReference type="InterPro" id="IPR006426">
    <property type="entry name" value="Asn_synth_AEB"/>
</dbReference>
<dbReference type="PANTHER" id="PTHR43284:SF1">
    <property type="entry name" value="ASPARAGINE SYNTHETASE"/>
    <property type="match status" value="1"/>
</dbReference>
<dbReference type="GO" id="GO:0004066">
    <property type="term" value="F:asparagine synthase (glutamine-hydrolyzing) activity"/>
    <property type="evidence" value="ECO:0007669"/>
    <property type="project" value="UniProtKB-EC"/>
</dbReference>
<dbReference type="InterPro" id="IPR033738">
    <property type="entry name" value="AsnB_N"/>
</dbReference>
<evidence type="ECO:0000256" key="11">
    <source>
        <dbReference type="PIRSR" id="PIRSR001589-3"/>
    </source>
</evidence>
<dbReference type="SUPFAM" id="SSF56235">
    <property type="entry name" value="N-terminal nucleophile aminohydrolases (Ntn hydrolases)"/>
    <property type="match status" value="1"/>
</dbReference>
<keyword evidence="5 10" id="KW-0067">ATP-binding</keyword>
<name>A0A9D1P2B7_9FIRM</name>
<protein>
    <recommendedName>
        <fullName evidence="3">asparagine synthase (glutamine-hydrolyzing)</fullName>
        <ecNumber evidence="3">6.3.5.4</ecNumber>
    </recommendedName>
</protein>
<keyword evidence="13" id="KW-0436">Ligase</keyword>
<gene>
    <name evidence="13" type="primary">asnB</name>
    <name evidence="13" type="ORF">IAB71_04515</name>
</gene>
<dbReference type="PANTHER" id="PTHR43284">
    <property type="entry name" value="ASPARAGINE SYNTHETASE (GLUTAMINE-HYDROLYZING)"/>
    <property type="match status" value="1"/>
</dbReference>
<feature type="site" description="Important for beta-aspartyl-AMP intermediate formation" evidence="11">
    <location>
        <position position="357"/>
    </location>
</feature>
<evidence type="ECO:0000256" key="5">
    <source>
        <dbReference type="ARBA" id="ARBA00022840"/>
    </source>
</evidence>
<evidence type="ECO:0000256" key="9">
    <source>
        <dbReference type="PIRSR" id="PIRSR001589-1"/>
    </source>
</evidence>
<dbReference type="Pfam" id="PF00733">
    <property type="entry name" value="Asn_synthase"/>
    <property type="match status" value="1"/>
</dbReference>
<keyword evidence="7 9" id="KW-0315">Glutamine amidotransferase</keyword>
<feature type="binding site" evidence="10">
    <location>
        <position position="98"/>
    </location>
    <ligand>
        <name>L-glutamine</name>
        <dbReference type="ChEBI" id="CHEBI:58359"/>
    </ligand>
</feature>
<dbReference type="GO" id="GO:0005524">
    <property type="term" value="F:ATP binding"/>
    <property type="evidence" value="ECO:0007669"/>
    <property type="project" value="UniProtKB-KW"/>
</dbReference>
<dbReference type="EC" id="6.3.5.4" evidence="3"/>
<comment type="pathway">
    <text evidence="1">Amino-acid biosynthesis; L-asparagine biosynthesis; L-asparagine from L-aspartate (L-Gln route): step 1/1.</text>
</comment>
<evidence type="ECO:0000256" key="1">
    <source>
        <dbReference type="ARBA" id="ARBA00005187"/>
    </source>
</evidence>
<sequence length="612" mass="70729">MCGICGFTGETDGGEERQIRRMAELITHRGPDSCGFFGDAGIHMGFRRLAIIDLAAGNQPVYNEEKTLVLTFNGEIYNYRELREELLARGHFFSTNSDSEVLVHGYEEWGENLLLRLRGMFAFAIWDTRDGSLFLARDFFGIKPLYYMRCGDCLVYGSEIKCLLAFPGFRKELNQNALDSYLSFQYVVPPETLYRGIFCLPPAHWMRCRNGKIILRRYWEPRFCPDEKMTLEEAADRIEAAFQNSVEAHKISDVEVGCFLSSGVDSSWAASYFSGQKAFTVGFDAGSHYNEIWWAKKVAQEKQLCHTCRLIGSDEFFSVLPQILNYLDQPLADPACVALYFVSELASRQVKVVLSGEGADELFGGYRIYHMPASNSMYQKMVPAWLRRAVGEAARYFPDIRGRDFLVRASRPLEETFIGNASMFSLAEKRCLLRRPEETRDPSVLCRPYYRRAGELDAVTKMQYLDLHLWLVGDILLKADRMSMANSLELRVPFLDREVFQAASVIPEKWKVTENTTKYAMRVAAERHLPKNTAEKPKLGFPVPIRLWLKEEKYYGMVREEFSSEAAGRFFRQGELLRLLERHVRGREDLSRKIWTVYMFLLWYRVCFLKKY</sequence>
<dbReference type="Pfam" id="PF13537">
    <property type="entry name" value="GATase_7"/>
    <property type="match status" value="1"/>
</dbReference>
<evidence type="ECO:0000256" key="2">
    <source>
        <dbReference type="ARBA" id="ARBA00005752"/>
    </source>
</evidence>
<comment type="caution">
    <text evidence="13">The sequence shown here is derived from an EMBL/GenBank/DDBJ whole genome shotgun (WGS) entry which is preliminary data.</text>
</comment>
<evidence type="ECO:0000256" key="4">
    <source>
        <dbReference type="ARBA" id="ARBA00022741"/>
    </source>
</evidence>
<dbReference type="PIRSF" id="PIRSF001589">
    <property type="entry name" value="Asn_synthetase_glu-h"/>
    <property type="match status" value="1"/>
</dbReference>
<dbReference type="Gene3D" id="3.40.50.620">
    <property type="entry name" value="HUPs"/>
    <property type="match status" value="1"/>
</dbReference>
<dbReference type="AlphaFoldDB" id="A0A9D1P2B7"/>
<keyword evidence="4 10" id="KW-0547">Nucleotide-binding</keyword>
<comment type="catalytic activity">
    <reaction evidence="8">
        <text>L-aspartate + L-glutamine + ATP + H2O = L-asparagine + L-glutamate + AMP + diphosphate + H(+)</text>
        <dbReference type="Rhea" id="RHEA:12228"/>
        <dbReference type="ChEBI" id="CHEBI:15377"/>
        <dbReference type="ChEBI" id="CHEBI:15378"/>
        <dbReference type="ChEBI" id="CHEBI:29985"/>
        <dbReference type="ChEBI" id="CHEBI:29991"/>
        <dbReference type="ChEBI" id="CHEBI:30616"/>
        <dbReference type="ChEBI" id="CHEBI:33019"/>
        <dbReference type="ChEBI" id="CHEBI:58048"/>
        <dbReference type="ChEBI" id="CHEBI:58359"/>
        <dbReference type="ChEBI" id="CHEBI:456215"/>
        <dbReference type="EC" id="6.3.5.4"/>
    </reaction>
</comment>
<dbReference type="InterPro" id="IPR001962">
    <property type="entry name" value="Asn_synthase"/>
</dbReference>
<evidence type="ECO:0000256" key="6">
    <source>
        <dbReference type="ARBA" id="ARBA00022888"/>
    </source>
</evidence>
<dbReference type="InterPro" id="IPR014729">
    <property type="entry name" value="Rossmann-like_a/b/a_fold"/>
</dbReference>
<proteinExistence type="inferred from homology"/>
<feature type="domain" description="Glutamine amidotransferase type-2" evidence="12">
    <location>
        <begin position="2"/>
        <end position="211"/>
    </location>
</feature>
<evidence type="ECO:0000256" key="10">
    <source>
        <dbReference type="PIRSR" id="PIRSR001589-2"/>
    </source>
</evidence>
<reference evidence="13" key="2">
    <citation type="journal article" date="2021" name="PeerJ">
        <title>Extensive microbial diversity within the chicken gut microbiome revealed by metagenomics and culture.</title>
        <authorList>
            <person name="Gilroy R."/>
            <person name="Ravi A."/>
            <person name="Getino M."/>
            <person name="Pursley I."/>
            <person name="Horton D.L."/>
            <person name="Alikhan N.F."/>
            <person name="Baker D."/>
            <person name="Gharbi K."/>
            <person name="Hall N."/>
            <person name="Watson M."/>
            <person name="Adriaenssens E.M."/>
            <person name="Foster-Nyarko E."/>
            <person name="Jarju S."/>
            <person name="Secka A."/>
            <person name="Antonio M."/>
            <person name="Oren A."/>
            <person name="Chaudhuri R.R."/>
            <person name="La Ragione R."/>
            <person name="Hildebrand F."/>
            <person name="Pallen M.J."/>
        </authorList>
    </citation>
    <scope>NUCLEOTIDE SEQUENCE</scope>
    <source>
        <strain evidence="13">CHK188-20938</strain>
    </source>
</reference>
<dbReference type="SUPFAM" id="SSF52402">
    <property type="entry name" value="Adenine nucleotide alpha hydrolases-like"/>
    <property type="match status" value="1"/>
</dbReference>
<dbReference type="NCBIfam" id="TIGR01536">
    <property type="entry name" value="asn_synth_AEB"/>
    <property type="match status" value="1"/>
</dbReference>
<evidence type="ECO:0000256" key="7">
    <source>
        <dbReference type="ARBA" id="ARBA00022962"/>
    </source>
</evidence>
<dbReference type="CDD" id="cd00712">
    <property type="entry name" value="AsnB"/>
    <property type="match status" value="1"/>
</dbReference>
<evidence type="ECO:0000259" key="12">
    <source>
        <dbReference type="PROSITE" id="PS51278"/>
    </source>
</evidence>
<dbReference type="InterPro" id="IPR051786">
    <property type="entry name" value="ASN_synthetase/amidase"/>
</dbReference>
<accession>A0A9D1P2B7</accession>
<dbReference type="EMBL" id="DVOO01000012">
    <property type="protein sequence ID" value="HIV25042.1"/>
    <property type="molecule type" value="Genomic_DNA"/>
</dbReference>
<keyword evidence="9" id="KW-0028">Amino-acid biosynthesis</keyword>
<comment type="similarity">
    <text evidence="2">Belongs to the asparagine synthetase family.</text>
</comment>
<evidence type="ECO:0000313" key="13">
    <source>
        <dbReference type="EMBL" id="HIV25042.1"/>
    </source>
</evidence>
<reference evidence="13" key="1">
    <citation type="submission" date="2020-10" db="EMBL/GenBank/DDBJ databases">
        <authorList>
            <person name="Gilroy R."/>
        </authorList>
    </citation>
    <scope>NUCLEOTIDE SEQUENCE</scope>
    <source>
        <strain evidence="13">CHK188-20938</strain>
    </source>
</reference>
<dbReference type="Proteomes" id="UP000824169">
    <property type="component" value="Unassembled WGS sequence"/>
</dbReference>
<dbReference type="InterPro" id="IPR017932">
    <property type="entry name" value="GATase_2_dom"/>
</dbReference>
<feature type="binding site" evidence="10">
    <location>
        <position position="281"/>
    </location>
    <ligand>
        <name>ATP</name>
        <dbReference type="ChEBI" id="CHEBI:30616"/>
    </ligand>
</feature>
<keyword evidence="6 9" id="KW-0061">Asparagine biosynthesis</keyword>
<feature type="binding site" evidence="10">
    <location>
        <begin position="355"/>
        <end position="356"/>
    </location>
    <ligand>
        <name>ATP</name>
        <dbReference type="ChEBI" id="CHEBI:30616"/>
    </ligand>
</feature>
<dbReference type="GO" id="GO:0006529">
    <property type="term" value="P:asparagine biosynthetic process"/>
    <property type="evidence" value="ECO:0007669"/>
    <property type="project" value="UniProtKB-KW"/>
</dbReference>
<feature type="active site" description="For GATase activity" evidence="9">
    <location>
        <position position="2"/>
    </location>
</feature>
<evidence type="ECO:0000313" key="14">
    <source>
        <dbReference type="Proteomes" id="UP000824169"/>
    </source>
</evidence>
<organism evidence="13 14">
    <name type="scientific">Candidatus Scatomonas pullistercoris</name>
    <dbReference type="NCBI Taxonomy" id="2840920"/>
    <lineage>
        <taxon>Bacteria</taxon>
        <taxon>Bacillati</taxon>
        <taxon>Bacillota</taxon>
        <taxon>Clostridia</taxon>
        <taxon>Lachnospirales</taxon>
        <taxon>Lachnospiraceae</taxon>
        <taxon>Lachnospiraceae incertae sedis</taxon>
        <taxon>Candidatus Scatomonas</taxon>
    </lineage>
</organism>
<dbReference type="Gene3D" id="3.60.20.10">
    <property type="entry name" value="Glutamine Phosphoribosylpyrophosphate, subunit 1, domain 1"/>
    <property type="match status" value="1"/>
</dbReference>
<evidence type="ECO:0000256" key="3">
    <source>
        <dbReference type="ARBA" id="ARBA00012737"/>
    </source>
</evidence>
<dbReference type="CDD" id="cd01991">
    <property type="entry name" value="Asn_synthase_B_C"/>
    <property type="match status" value="1"/>
</dbReference>